<organism evidence="2 3">
    <name type="scientific">Tigheibacillus jepli</name>
    <dbReference type="NCBI Taxonomy" id="3035914"/>
    <lineage>
        <taxon>Bacteria</taxon>
        <taxon>Bacillati</taxon>
        <taxon>Bacillota</taxon>
        <taxon>Bacilli</taxon>
        <taxon>Bacillales</taxon>
        <taxon>Bacillaceae</taxon>
        <taxon>Tigheibacillus</taxon>
    </lineage>
</organism>
<keyword evidence="1" id="KW-0812">Transmembrane</keyword>
<proteinExistence type="predicted"/>
<evidence type="ECO:0000313" key="2">
    <source>
        <dbReference type="EMBL" id="MDY0404572.1"/>
    </source>
</evidence>
<feature type="transmembrane region" description="Helical" evidence="1">
    <location>
        <begin position="44"/>
        <end position="63"/>
    </location>
</feature>
<evidence type="ECO:0000313" key="3">
    <source>
        <dbReference type="Proteomes" id="UP001228376"/>
    </source>
</evidence>
<dbReference type="EMBL" id="JAROCA020000001">
    <property type="protein sequence ID" value="MDY0404572.1"/>
    <property type="molecule type" value="Genomic_DNA"/>
</dbReference>
<dbReference type="RefSeq" id="WP_306065333.1">
    <property type="nucleotide sequence ID" value="NZ_JAROCA020000001.1"/>
</dbReference>
<name>A0ABU5CDZ5_9BACI</name>
<dbReference type="NCBIfam" id="TIGR02327">
    <property type="entry name" value="int_mem_ywzB"/>
    <property type="match status" value="1"/>
</dbReference>
<dbReference type="InterPro" id="IPR009526">
    <property type="entry name" value="DUF1146"/>
</dbReference>
<keyword evidence="3" id="KW-1185">Reference proteome</keyword>
<protein>
    <submittedName>
        <fullName evidence="2">DUF1146 family protein</fullName>
    </submittedName>
</protein>
<evidence type="ECO:0000256" key="1">
    <source>
        <dbReference type="SAM" id="Phobius"/>
    </source>
</evidence>
<sequence length="76" mass="8905">MLSIGQTALVSMFSHLLFIYFTWRMMQGVNFDPIIRKGHPALGRLFLLFIAIVVGAGVSRFFLEFLQWSQQLRYMF</sequence>
<gene>
    <name evidence="2" type="ORF">P5G51_003345</name>
</gene>
<comment type="caution">
    <text evidence="2">The sequence shown here is derived from an EMBL/GenBank/DDBJ whole genome shotgun (WGS) entry which is preliminary data.</text>
</comment>
<keyword evidence="1" id="KW-0472">Membrane</keyword>
<reference evidence="2 3" key="1">
    <citation type="submission" date="2023-10" db="EMBL/GenBank/DDBJ databases">
        <title>179-bfca-hs.</title>
        <authorList>
            <person name="Miliotis G."/>
            <person name="Sengupta P."/>
            <person name="Hameed A."/>
            <person name="Chuvochina M."/>
            <person name="Mcdonagh F."/>
            <person name="Simpson A.C."/>
            <person name="Singh N.K."/>
            <person name="Rekha P.D."/>
            <person name="Raman K."/>
            <person name="Hugenholtz P."/>
            <person name="Venkateswaran K."/>
        </authorList>
    </citation>
    <scope>NUCLEOTIDE SEQUENCE [LARGE SCALE GENOMIC DNA]</scope>
    <source>
        <strain evidence="2 3">179-BFC-A-HS</strain>
    </source>
</reference>
<dbReference type="Proteomes" id="UP001228376">
    <property type="component" value="Unassembled WGS sequence"/>
</dbReference>
<keyword evidence="1" id="KW-1133">Transmembrane helix</keyword>
<dbReference type="Pfam" id="PF06612">
    <property type="entry name" value="DUF1146"/>
    <property type="match status" value="1"/>
</dbReference>
<feature type="transmembrane region" description="Helical" evidence="1">
    <location>
        <begin position="6"/>
        <end position="23"/>
    </location>
</feature>
<accession>A0ABU5CDZ5</accession>